<organism evidence="3 4">
    <name type="scientific">Ridgeia piscesae</name>
    <name type="common">Tubeworm</name>
    <dbReference type="NCBI Taxonomy" id="27915"/>
    <lineage>
        <taxon>Eukaryota</taxon>
        <taxon>Metazoa</taxon>
        <taxon>Spiralia</taxon>
        <taxon>Lophotrochozoa</taxon>
        <taxon>Annelida</taxon>
        <taxon>Polychaeta</taxon>
        <taxon>Sedentaria</taxon>
        <taxon>Canalipalpata</taxon>
        <taxon>Sabellida</taxon>
        <taxon>Siboglinidae</taxon>
        <taxon>Ridgeia</taxon>
    </lineage>
</organism>
<proteinExistence type="predicted"/>
<evidence type="ECO:0000256" key="2">
    <source>
        <dbReference type="SAM" id="MobiDB-lite"/>
    </source>
</evidence>
<name>A0AAD9K951_RIDPI</name>
<keyword evidence="4" id="KW-1185">Reference proteome</keyword>
<keyword evidence="1" id="KW-0175">Coiled coil</keyword>
<dbReference type="EMBL" id="JAODUO010001293">
    <property type="protein sequence ID" value="KAK2166982.1"/>
    <property type="molecule type" value="Genomic_DNA"/>
</dbReference>
<feature type="coiled-coil region" evidence="1">
    <location>
        <begin position="97"/>
        <end position="192"/>
    </location>
</feature>
<evidence type="ECO:0000313" key="3">
    <source>
        <dbReference type="EMBL" id="KAK2166982.1"/>
    </source>
</evidence>
<reference evidence="3" key="1">
    <citation type="journal article" date="2023" name="Mol. Biol. Evol.">
        <title>Third-Generation Sequencing Reveals the Adaptive Role of the Epigenome in Three Deep-Sea Polychaetes.</title>
        <authorList>
            <person name="Perez M."/>
            <person name="Aroh O."/>
            <person name="Sun Y."/>
            <person name="Lan Y."/>
            <person name="Juniper S.K."/>
            <person name="Young C.R."/>
            <person name="Angers B."/>
            <person name="Qian P.Y."/>
        </authorList>
    </citation>
    <scope>NUCLEOTIDE SEQUENCE</scope>
    <source>
        <strain evidence="3">R07B-5</strain>
    </source>
</reference>
<feature type="coiled-coil region" evidence="1">
    <location>
        <begin position="454"/>
        <end position="582"/>
    </location>
</feature>
<dbReference type="AlphaFoldDB" id="A0AAD9K951"/>
<evidence type="ECO:0000313" key="4">
    <source>
        <dbReference type="Proteomes" id="UP001209878"/>
    </source>
</evidence>
<dbReference type="Gene3D" id="1.10.10.1460">
    <property type="match status" value="1"/>
</dbReference>
<accession>A0AAD9K951</accession>
<evidence type="ECO:0000256" key="1">
    <source>
        <dbReference type="SAM" id="Coils"/>
    </source>
</evidence>
<sequence length="694" mass="79075">MEALAEMQHAYVPYLYARDRIARITEDMKRMKTKHIIIVNDIEKNYGDIEEETQKQFTVFVVGLRKTYKEKVQTFRHVIDVHQVELSQKQQYWDNALKSLSVRNKQLLNEKKALLIQNKVEFDRLEKQKEEAVKQLTLSLNTNSKTHQEACKKLEDELQEKDRMNFLLQEENKAEKEAVEKLQKEIEEMRQEPRGLLAAALVTEGPKHEDTVSVKEQPLTSTPPALIAPIVSPGDGERMEEERTQMATERDHIREERMERQREQEALDEERHRLQAERQSLQTQLNEAIQARDVREAQYNVLLGQASEAAALRSQYALLLAQFTALGAVAAASSDTDRKKVDESLEKVNEDKTMMAEMKTKVEADIQTWEKKFEKENGRPPTEADKSDSVQEMYTQKEEVSTMMTGLDAQIETLETLKRGEAPPAPKMLPVPVKEPEVKVVEVKVPDPAVTAELERTQTELENMRKQLVAMEMERSDMSEQRAQLQSQLFAAKNEVAQLETHEQTASPTGAALVAGGVNIDRSDLEKQLREKERELADVERKHQEELRAQEKAKKAVEKDVKKILKEHLKQQKQQMIEEKKLKDLLNIMVLQVQGIHAEVAEAAGKVDDRMTSAQDDQQKRSVKQDEAKQAYENWAASFVASHGHEPSKEESCIDDKKVGLHPLTAVYDSNKGGLTLLTVCSDSNGGSSTLLTA</sequence>
<feature type="region of interest" description="Disordered" evidence="2">
    <location>
        <begin position="607"/>
        <end position="627"/>
    </location>
</feature>
<protein>
    <submittedName>
        <fullName evidence="3">Uncharacterized protein</fullName>
    </submittedName>
</protein>
<comment type="caution">
    <text evidence="3">The sequence shown here is derived from an EMBL/GenBank/DDBJ whole genome shotgun (WGS) entry which is preliminary data.</text>
</comment>
<feature type="coiled-coil region" evidence="1">
    <location>
        <begin position="253"/>
        <end position="291"/>
    </location>
</feature>
<gene>
    <name evidence="3" type="ORF">NP493_1294g01085</name>
</gene>
<dbReference type="Proteomes" id="UP001209878">
    <property type="component" value="Unassembled WGS sequence"/>
</dbReference>